<protein>
    <submittedName>
        <fullName evidence="1">ATP-grasp fold</fullName>
    </submittedName>
</protein>
<evidence type="ECO:0000313" key="1">
    <source>
        <dbReference type="EMBL" id="QQK43027.1"/>
    </source>
</evidence>
<dbReference type="GeneID" id="90952910"/>
<dbReference type="AlphaFoldDB" id="A0A7T7BKD7"/>
<reference evidence="1 2" key="1">
    <citation type="submission" date="2020-08" db="EMBL/GenBank/DDBJ databases">
        <title>The completed genome sequence of the pathogenic ascomycete fungus Penicillium digitatum.</title>
        <authorList>
            <person name="Wang M."/>
        </authorList>
    </citation>
    <scope>NUCLEOTIDE SEQUENCE [LARGE SCALE GENOMIC DNA]</scope>
    <source>
        <strain evidence="1 2">PdW03</strain>
    </source>
</reference>
<evidence type="ECO:0000313" key="2">
    <source>
        <dbReference type="Proteomes" id="UP000595662"/>
    </source>
</evidence>
<dbReference type="RefSeq" id="XP_065956577.1">
    <property type="nucleotide sequence ID" value="XM_066101494.1"/>
</dbReference>
<sequence>MDASRVPVDSSIVSFEVKDKFPSAGGHENKLCDTREQNVVETAHMLPSALPPHELALATGFRNAILHVGPKLRNSSYHCSKMWHDADGLVDLQLKV</sequence>
<organism evidence="1 2">
    <name type="scientific">Penicillium digitatum</name>
    <name type="common">Green mold</name>
    <dbReference type="NCBI Taxonomy" id="36651"/>
    <lineage>
        <taxon>Eukaryota</taxon>
        <taxon>Fungi</taxon>
        <taxon>Dikarya</taxon>
        <taxon>Ascomycota</taxon>
        <taxon>Pezizomycotina</taxon>
        <taxon>Eurotiomycetes</taxon>
        <taxon>Eurotiomycetidae</taxon>
        <taxon>Eurotiales</taxon>
        <taxon>Aspergillaceae</taxon>
        <taxon>Penicillium</taxon>
    </lineage>
</organism>
<gene>
    <name evidence="1" type="ORF">Pdw03_6928</name>
</gene>
<name>A0A7T7BKD7_PENDI</name>
<dbReference type="EMBL" id="CP060775">
    <property type="protein sequence ID" value="QQK43027.1"/>
    <property type="molecule type" value="Genomic_DNA"/>
</dbReference>
<proteinExistence type="predicted"/>
<accession>A0A7T7BKD7</accession>
<dbReference type="Proteomes" id="UP000595662">
    <property type="component" value="Chromosome 2"/>
</dbReference>